<dbReference type="PANTHER" id="PTHR35046:SF9">
    <property type="entry name" value="RNA-DIRECTED DNA POLYMERASE"/>
    <property type="match status" value="1"/>
</dbReference>
<name>A0ABD1C7L1_CARAN</name>
<reference evidence="3 4" key="1">
    <citation type="submission" date="2024-04" db="EMBL/GenBank/DDBJ databases">
        <title>Genome assembly C_amara_ONT_v2.</title>
        <authorList>
            <person name="Yant L."/>
            <person name="Moore C."/>
            <person name="Slenker M."/>
        </authorList>
    </citation>
    <scope>NUCLEOTIDE SEQUENCE [LARGE SCALE GENOMIC DNA]</scope>
    <source>
        <tissue evidence="3">Leaf</tissue>
    </source>
</reference>
<dbReference type="EMBL" id="JBANAX010000031">
    <property type="protein sequence ID" value="KAL1225402.1"/>
    <property type="molecule type" value="Genomic_DNA"/>
</dbReference>
<protein>
    <recommendedName>
        <fullName evidence="2">Retrotransposon gag domain-containing protein</fullName>
    </recommendedName>
</protein>
<dbReference type="AlphaFoldDB" id="A0ABD1C7L1"/>
<sequence length="313" mass="36914">MGDQGANDLVQALAAIQTQLQALGERMTRIEQPPPPARRVRARNINPQRIILEDGDESDSEEEPPDPEPGQRRQQHRDREEEVDARNRNNDIKLTAPIFAGKVNPDAYLDWERRMEYIFEHYNYSDQRKVSLAAAQLSENALAWWDRDVSERRRHRHGQITTWADMRFAMRKRYVPAYYYRELQKKFRKLTQGSRSVEEYFDEFETLRNRLESEDSDETLMAQFIDGLHDRIARKVEKQTYHDLNELLYLATQAEQHIKRKTLSTSRSKPVWNQQPQKILDKGKTNEADSRFKKSAPEPSKFNKPEQGNTQTQ</sequence>
<feature type="compositionally biased region" description="Basic and acidic residues" evidence="1">
    <location>
        <begin position="77"/>
        <end position="89"/>
    </location>
</feature>
<dbReference type="InterPro" id="IPR005162">
    <property type="entry name" value="Retrotrans_gag_dom"/>
</dbReference>
<feature type="region of interest" description="Disordered" evidence="1">
    <location>
        <begin position="24"/>
        <end position="89"/>
    </location>
</feature>
<feature type="region of interest" description="Disordered" evidence="1">
    <location>
        <begin position="261"/>
        <end position="313"/>
    </location>
</feature>
<evidence type="ECO:0000313" key="3">
    <source>
        <dbReference type="EMBL" id="KAL1225402.1"/>
    </source>
</evidence>
<feature type="compositionally biased region" description="Polar residues" evidence="1">
    <location>
        <begin position="263"/>
        <end position="277"/>
    </location>
</feature>
<feature type="compositionally biased region" description="Acidic residues" evidence="1">
    <location>
        <begin position="53"/>
        <end position="66"/>
    </location>
</feature>
<dbReference type="Proteomes" id="UP001558713">
    <property type="component" value="Unassembled WGS sequence"/>
</dbReference>
<dbReference type="PANTHER" id="PTHR35046">
    <property type="entry name" value="ZINC KNUCKLE (CCHC-TYPE) FAMILY PROTEIN"/>
    <property type="match status" value="1"/>
</dbReference>
<gene>
    <name evidence="3" type="ORF">V5N11_009056</name>
</gene>
<comment type="caution">
    <text evidence="3">The sequence shown here is derived from an EMBL/GenBank/DDBJ whole genome shotgun (WGS) entry which is preliminary data.</text>
</comment>
<feature type="domain" description="Retrotransposon gag" evidence="2">
    <location>
        <begin position="132"/>
        <end position="229"/>
    </location>
</feature>
<organism evidence="3 4">
    <name type="scientific">Cardamine amara subsp. amara</name>
    <dbReference type="NCBI Taxonomy" id="228776"/>
    <lineage>
        <taxon>Eukaryota</taxon>
        <taxon>Viridiplantae</taxon>
        <taxon>Streptophyta</taxon>
        <taxon>Embryophyta</taxon>
        <taxon>Tracheophyta</taxon>
        <taxon>Spermatophyta</taxon>
        <taxon>Magnoliopsida</taxon>
        <taxon>eudicotyledons</taxon>
        <taxon>Gunneridae</taxon>
        <taxon>Pentapetalae</taxon>
        <taxon>rosids</taxon>
        <taxon>malvids</taxon>
        <taxon>Brassicales</taxon>
        <taxon>Brassicaceae</taxon>
        <taxon>Cardamineae</taxon>
        <taxon>Cardamine</taxon>
    </lineage>
</organism>
<evidence type="ECO:0000256" key="1">
    <source>
        <dbReference type="SAM" id="MobiDB-lite"/>
    </source>
</evidence>
<keyword evidence="4" id="KW-1185">Reference proteome</keyword>
<feature type="compositionally biased region" description="Basic and acidic residues" evidence="1">
    <location>
        <begin position="279"/>
        <end position="304"/>
    </location>
</feature>
<evidence type="ECO:0000313" key="4">
    <source>
        <dbReference type="Proteomes" id="UP001558713"/>
    </source>
</evidence>
<accession>A0ABD1C7L1</accession>
<evidence type="ECO:0000259" key="2">
    <source>
        <dbReference type="Pfam" id="PF03732"/>
    </source>
</evidence>
<proteinExistence type="predicted"/>
<dbReference type="Pfam" id="PF03732">
    <property type="entry name" value="Retrotrans_gag"/>
    <property type="match status" value="1"/>
</dbReference>